<sequence>MNLKLKEKFLTDEKGRKEAVVLDVRTYEELLEDLEDLAVIADRKNEPAVPWEKVERKLKKAGRL</sequence>
<protein>
    <recommendedName>
        <fullName evidence="4">Antitoxin</fullName>
    </recommendedName>
</protein>
<accession>A0A1F4Q3M3</accession>
<dbReference type="Pfam" id="PF18506">
    <property type="entry name" value="RelB-like"/>
    <property type="match status" value="1"/>
</dbReference>
<reference evidence="2 3" key="1">
    <citation type="journal article" date="2016" name="Nat. Commun.">
        <title>Thousands of microbial genomes shed light on interconnected biogeochemical processes in an aquifer system.</title>
        <authorList>
            <person name="Anantharaman K."/>
            <person name="Brown C.T."/>
            <person name="Hug L.A."/>
            <person name="Sharon I."/>
            <person name="Castelle C.J."/>
            <person name="Probst A.J."/>
            <person name="Thomas B.C."/>
            <person name="Singh A."/>
            <person name="Wilkins M.J."/>
            <person name="Karaoz U."/>
            <person name="Brodie E.L."/>
            <person name="Williams K.H."/>
            <person name="Hubbard S.S."/>
            <person name="Banfield J.F."/>
        </authorList>
    </citation>
    <scope>NUCLEOTIDE SEQUENCE [LARGE SCALE GENOMIC DNA]</scope>
</reference>
<evidence type="ECO:0000313" key="2">
    <source>
        <dbReference type="EMBL" id="OGB90514.1"/>
    </source>
</evidence>
<name>A0A1F4Q3M3_UNCSA</name>
<comment type="caution">
    <text evidence="2">The sequence shown here is derived from an EMBL/GenBank/DDBJ whole genome shotgun (WGS) entry which is preliminary data.</text>
</comment>
<evidence type="ECO:0000256" key="1">
    <source>
        <dbReference type="SAM" id="Coils"/>
    </source>
</evidence>
<dbReference type="EMBL" id="METM01000007">
    <property type="protein sequence ID" value="OGB90514.1"/>
    <property type="molecule type" value="Genomic_DNA"/>
</dbReference>
<keyword evidence="1" id="KW-0175">Coiled coil</keyword>
<dbReference type="AlphaFoldDB" id="A0A1F4Q3M3"/>
<organism evidence="2 3">
    <name type="scientific">candidate division WOR-1 bacterium RIFCSPHIGHO2_01_FULL_53_15</name>
    <dbReference type="NCBI Taxonomy" id="1802564"/>
    <lineage>
        <taxon>Bacteria</taxon>
        <taxon>Bacillati</taxon>
        <taxon>Saganbacteria</taxon>
    </lineage>
</organism>
<gene>
    <name evidence="2" type="ORF">A2625_03080</name>
</gene>
<proteinExistence type="predicted"/>
<dbReference type="InterPro" id="IPR049537">
    <property type="entry name" value="RelB-like"/>
</dbReference>
<feature type="coiled-coil region" evidence="1">
    <location>
        <begin position="17"/>
        <end position="44"/>
    </location>
</feature>
<evidence type="ECO:0000313" key="3">
    <source>
        <dbReference type="Proteomes" id="UP000178724"/>
    </source>
</evidence>
<dbReference type="Proteomes" id="UP000178724">
    <property type="component" value="Unassembled WGS sequence"/>
</dbReference>
<evidence type="ECO:0008006" key="4">
    <source>
        <dbReference type="Google" id="ProtNLM"/>
    </source>
</evidence>